<dbReference type="AlphaFoldDB" id="A0A5S3VC07"/>
<dbReference type="RefSeq" id="WP_138590185.1">
    <property type="nucleotide sequence ID" value="NZ_PNBX01000014.1"/>
</dbReference>
<reference evidence="2" key="2">
    <citation type="submission" date="2019-06" db="EMBL/GenBank/DDBJ databases">
        <title>Co-occurence of chitin degradation, pigmentation and bioactivity in marine Pseudoalteromonas.</title>
        <authorList>
            <person name="Sonnenschein E.C."/>
            <person name="Bech P.K."/>
        </authorList>
    </citation>
    <scope>NUCLEOTIDE SEQUENCE [LARGE SCALE GENOMIC DNA]</scope>
    <source>
        <strain evidence="2">S3790</strain>
    </source>
</reference>
<evidence type="ECO:0000313" key="1">
    <source>
        <dbReference type="EMBL" id="TMO69608.1"/>
    </source>
</evidence>
<dbReference type="Gene3D" id="1.25.10.10">
    <property type="entry name" value="Leucine-rich Repeat Variant"/>
    <property type="match status" value="1"/>
</dbReference>
<gene>
    <name evidence="1" type="ORF">CWC19_03930</name>
</gene>
<sequence>MKLKVTALLLICMGIGIFYFTGDNTARPIAKKTTQQSQPKVVLPLQSSSYSVTIESAVLSQNSTPVTHSSLSWNMHFNGTGEQQGLLTDIELSNNAKPQPLVKELAFRFTENNGVFSHVDLLALPSDHTLNVLPNILDLLSFTEARPLTFNDAHGQKTYTYQRINNEVRRQITAHKNKPVTTKNDVSEQWHLTLNTNQQPLHLSYSSESIWHNKDQQYQIIQKVYVQRLITTQDRTFANVSSNKNAALASQQKQKDAHTIHDETSMYVAIAELQTTLDPTLAKLIGAFLLQEYDLTELIALIEQDSSLSSAIIYALQKEQSPLAEQMLADLLTTDRLTTHIKQKLLIALGRFGASSTVSFNALAELADKPNNPLAKTALLNLGSMAKFTPEQSSTVEHYLSEQLKSEQHLSTAILASANSKNTALLPHIAKLLNHQQKGVKRDAVKVLSSKAQYHDQVVATILSSPDVKIVDAFTRAISDSGLVLSQYNKARLQSLYNTTQNPIILKRLQTLGIKST</sequence>
<name>A0A5S3VC07_9GAMM</name>
<accession>A0A5S3VC07</accession>
<evidence type="ECO:0000313" key="2">
    <source>
        <dbReference type="Proteomes" id="UP000307217"/>
    </source>
</evidence>
<organism evidence="1 2">
    <name type="scientific">Pseudoalteromonas aurantia</name>
    <dbReference type="NCBI Taxonomy" id="43654"/>
    <lineage>
        <taxon>Bacteria</taxon>
        <taxon>Pseudomonadati</taxon>
        <taxon>Pseudomonadota</taxon>
        <taxon>Gammaproteobacteria</taxon>
        <taxon>Alteromonadales</taxon>
        <taxon>Pseudoalteromonadaceae</taxon>
        <taxon>Pseudoalteromonas</taxon>
    </lineage>
</organism>
<evidence type="ECO:0008006" key="3">
    <source>
        <dbReference type="Google" id="ProtNLM"/>
    </source>
</evidence>
<dbReference type="OrthoDB" id="6312431at2"/>
<comment type="caution">
    <text evidence="1">The sequence shown here is derived from an EMBL/GenBank/DDBJ whole genome shotgun (WGS) entry which is preliminary data.</text>
</comment>
<dbReference type="InterPro" id="IPR011989">
    <property type="entry name" value="ARM-like"/>
</dbReference>
<proteinExistence type="predicted"/>
<dbReference type="EMBL" id="PNBX01000014">
    <property type="protein sequence ID" value="TMO69608.1"/>
    <property type="molecule type" value="Genomic_DNA"/>
</dbReference>
<dbReference type="SUPFAM" id="SSF48371">
    <property type="entry name" value="ARM repeat"/>
    <property type="match status" value="1"/>
</dbReference>
<reference evidence="1 2" key="1">
    <citation type="submission" date="2018-01" db="EMBL/GenBank/DDBJ databases">
        <authorList>
            <person name="Paulsen S."/>
            <person name="Gram L.K."/>
        </authorList>
    </citation>
    <scope>NUCLEOTIDE SEQUENCE [LARGE SCALE GENOMIC DNA]</scope>
    <source>
        <strain evidence="1 2">S3790</strain>
    </source>
</reference>
<dbReference type="Proteomes" id="UP000307217">
    <property type="component" value="Unassembled WGS sequence"/>
</dbReference>
<protein>
    <recommendedName>
        <fullName evidence="3">Vitellogenin domain-containing protein</fullName>
    </recommendedName>
</protein>
<dbReference type="InterPro" id="IPR016024">
    <property type="entry name" value="ARM-type_fold"/>
</dbReference>